<keyword evidence="1 4" id="KW-0808">Transferase</keyword>
<dbReference type="SUPFAM" id="SSF55729">
    <property type="entry name" value="Acyl-CoA N-acyltransferases (Nat)"/>
    <property type="match status" value="1"/>
</dbReference>
<protein>
    <submittedName>
        <fullName evidence="4">N-acetyltransferase</fullName>
    </submittedName>
</protein>
<dbReference type="EMBL" id="DSTK01000009">
    <property type="protein sequence ID" value="HFK96055.1"/>
    <property type="molecule type" value="Genomic_DNA"/>
</dbReference>
<keyword evidence="2" id="KW-0012">Acyltransferase</keyword>
<evidence type="ECO:0000256" key="2">
    <source>
        <dbReference type="ARBA" id="ARBA00023315"/>
    </source>
</evidence>
<proteinExistence type="predicted"/>
<sequence>MIRKARIGDVKDLHRMLNAFAAEGKLLPRSLSDLYTHIREFVVWESAETGEILGCCCLHIVWEDLAEVRSLAVVPDRQGRGIGTALVRACLNEARELGISRVFVLTYEVRFFQNLGFRVTDKQVFPQKIWADCLHCTKFPDCDETAMVLEIANSLGTNG</sequence>
<feature type="domain" description="N-acetyltransferase" evidence="3">
    <location>
        <begin position="1"/>
        <end position="143"/>
    </location>
</feature>
<name>A0A832EID3_9BACT</name>
<evidence type="ECO:0000259" key="3">
    <source>
        <dbReference type="PROSITE" id="PS51186"/>
    </source>
</evidence>
<dbReference type="InterPro" id="IPR045039">
    <property type="entry name" value="NSI-like"/>
</dbReference>
<gene>
    <name evidence="4" type="ORF">ENS06_01870</name>
</gene>
<evidence type="ECO:0000313" key="4">
    <source>
        <dbReference type="EMBL" id="HFK96055.1"/>
    </source>
</evidence>
<dbReference type="PANTHER" id="PTHR43626:SF4">
    <property type="entry name" value="GCN5-RELATED N-ACETYLTRANSFERASE 2, CHLOROPLASTIC"/>
    <property type="match status" value="1"/>
</dbReference>
<dbReference type="Pfam" id="PF00583">
    <property type="entry name" value="Acetyltransf_1"/>
    <property type="match status" value="1"/>
</dbReference>
<reference evidence="4" key="1">
    <citation type="journal article" date="2020" name="mSystems">
        <title>Genome- and Community-Level Interaction Insights into Carbon Utilization and Element Cycling Functions of Hydrothermarchaeota in Hydrothermal Sediment.</title>
        <authorList>
            <person name="Zhou Z."/>
            <person name="Liu Y."/>
            <person name="Xu W."/>
            <person name="Pan J."/>
            <person name="Luo Z.H."/>
            <person name="Li M."/>
        </authorList>
    </citation>
    <scope>NUCLEOTIDE SEQUENCE [LARGE SCALE GENOMIC DNA]</scope>
    <source>
        <strain evidence="4">SpSt-456</strain>
    </source>
</reference>
<dbReference type="Gene3D" id="3.40.630.30">
    <property type="match status" value="1"/>
</dbReference>
<organism evidence="4">
    <name type="scientific">Desulfacinum infernum</name>
    <dbReference type="NCBI Taxonomy" id="35837"/>
    <lineage>
        <taxon>Bacteria</taxon>
        <taxon>Pseudomonadati</taxon>
        <taxon>Thermodesulfobacteriota</taxon>
        <taxon>Syntrophobacteria</taxon>
        <taxon>Syntrophobacterales</taxon>
        <taxon>Syntrophobacteraceae</taxon>
        <taxon>Desulfacinum</taxon>
    </lineage>
</organism>
<evidence type="ECO:0000256" key="1">
    <source>
        <dbReference type="ARBA" id="ARBA00022679"/>
    </source>
</evidence>
<dbReference type="PROSITE" id="PS51186">
    <property type="entry name" value="GNAT"/>
    <property type="match status" value="1"/>
</dbReference>
<accession>A0A832EID3</accession>
<dbReference type="NCBIfam" id="NF005840">
    <property type="entry name" value="PRK07757.1"/>
    <property type="match status" value="1"/>
</dbReference>
<dbReference type="CDD" id="cd04301">
    <property type="entry name" value="NAT_SF"/>
    <property type="match status" value="1"/>
</dbReference>
<dbReference type="PANTHER" id="PTHR43626">
    <property type="entry name" value="ACYL-COA N-ACYLTRANSFERASE"/>
    <property type="match status" value="1"/>
</dbReference>
<comment type="caution">
    <text evidence="4">The sequence shown here is derived from an EMBL/GenBank/DDBJ whole genome shotgun (WGS) entry which is preliminary data.</text>
</comment>
<dbReference type="GO" id="GO:0005737">
    <property type="term" value="C:cytoplasm"/>
    <property type="evidence" value="ECO:0007669"/>
    <property type="project" value="TreeGrafter"/>
</dbReference>
<dbReference type="InterPro" id="IPR016181">
    <property type="entry name" value="Acyl_CoA_acyltransferase"/>
</dbReference>
<dbReference type="AlphaFoldDB" id="A0A832EID3"/>
<dbReference type="InterPro" id="IPR000182">
    <property type="entry name" value="GNAT_dom"/>
</dbReference>
<dbReference type="GO" id="GO:0008080">
    <property type="term" value="F:N-acetyltransferase activity"/>
    <property type="evidence" value="ECO:0007669"/>
    <property type="project" value="InterPro"/>
</dbReference>